<proteinExistence type="predicted"/>
<evidence type="ECO:0000313" key="1">
    <source>
        <dbReference type="EMBL" id="OLR95075.1"/>
    </source>
</evidence>
<dbReference type="EMBL" id="MKQR01000005">
    <property type="protein sequence ID" value="OLR95075.1"/>
    <property type="molecule type" value="Genomic_DNA"/>
</dbReference>
<keyword evidence="2" id="KW-1185">Reference proteome</keyword>
<organism evidence="1 2">
    <name type="scientific">Actinokineospora bangkokensis</name>
    <dbReference type="NCBI Taxonomy" id="1193682"/>
    <lineage>
        <taxon>Bacteria</taxon>
        <taxon>Bacillati</taxon>
        <taxon>Actinomycetota</taxon>
        <taxon>Actinomycetes</taxon>
        <taxon>Pseudonocardiales</taxon>
        <taxon>Pseudonocardiaceae</taxon>
        <taxon>Actinokineospora</taxon>
    </lineage>
</organism>
<dbReference type="Proteomes" id="UP000186040">
    <property type="component" value="Unassembled WGS sequence"/>
</dbReference>
<protein>
    <submittedName>
        <fullName evidence="1">Uncharacterized protein</fullName>
    </submittedName>
</protein>
<comment type="caution">
    <text evidence="1">The sequence shown here is derived from an EMBL/GenBank/DDBJ whole genome shotgun (WGS) entry which is preliminary data.</text>
</comment>
<dbReference type="AlphaFoldDB" id="A0A1Q9LSR1"/>
<accession>A0A1Q9LSR1</accession>
<sequence>MGGEFGLDGQAAQGVSAELEGVCAGDGVERSAIVPAVVEEVGEAAGDGVRTEVGGAGLGGMGVVVGITAGDAGLAG</sequence>
<evidence type="ECO:0000313" key="2">
    <source>
        <dbReference type="Proteomes" id="UP000186040"/>
    </source>
</evidence>
<gene>
    <name evidence="1" type="ORF">BJP25_09015</name>
</gene>
<name>A0A1Q9LSR1_9PSEU</name>
<reference evidence="1 2" key="1">
    <citation type="submission" date="2016-10" db="EMBL/GenBank/DDBJ databases">
        <title>The Draft Genome Sequence of Actinokineospora bangkokensis 44EHWT reveals the biosynthetic pathway of antifungal compounds Thailandins with unusual extender unit butylmalonyl-CoA.</title>
        <authorList>
            <person name="Greule A."/>
            <person name="Intra B."/>
            <person name="Flemming S."/>
            <person name="Rommel M.G."/>
            <person name="Panbangred W."/>
            <person name="Bechthold A."/>
        </authorList>
    </citation>
    <scope>NUCLEOTIDE SEQUENCE [LARGE SCALE GENOMIC DNA]</scope>
    <source>
        <strain evidence="1 2">44EHW</strain>
    </source>
</reference>